<dbReference type="OrthoDB" id="418911at2759"/>
<feature type="compositionally biased region" description="Basic and acidic residues" evidence="3">
    <location>
        <begin position="845"/>
        <end position="860"/>
    </location>
</feature>
<feature type="compositionally biased region" description="Polar residues" evidence="3">
    <location>
        <begin position="521"/>
        <end position="545"/>
    </location>
</feature>
<dbReference type="Proteomes" id="UP000054937">
    <property type="component" value="Unassembled WGS sequence"/>
</dbReference>
<dbReference type="PANTHER" id="PTHR14017">
    <property type="entry name" value="LYSINE-SPECIFIC DEMETHYLASE"/>
    <property type="match status" value="1"/>
</dbReference>
<dbReference type="AlphaFoldDB" id="A0A0V0QF32"/>
<feature type="compositionally biased region" description="Polar residues" evidence="3">
    <location>
        <begin position="825"/>
        <end position="835"/>
    </location>
</feature>
<dbReference type="PANTHER" id="PTHR14017:SF28">
    <property type="entry name" value="CHROMOSOME UNDETERMINED SCAFFOLD_98, WHOLE GENOME SHOTGUN SEQUENCE"/>
    <property type="match status" value="1"/>
</dbReference>
<comment type="subcellular location">
    <subcellularLocation>
        <location evidence="1">Nucleus</location>
    </subcellularLocation>
</comment>
<gene>
    <name evidence="5" type="ORF">PPERSA_01997</name>
</gene>
<dbReference type="SMART" id="SM00558">
    <property type="entry name" value="JmjC"/>
    <property type="match status" value="1"/>
</dbReference>
<dbReference type="InterPro" id="IPR051630">
    <property type="entry name" value="Corepressor-Demethylase"/>
</dbReference>
<evidence type="ECO:0000313" key="5">
    <source>
        <dbReference type="EMBL" id="KRX00818.1"/>
    </source>
</evidence>
<dbReference type="SUPFAM" id="SSF51197">
    <property type="entry name" value="Clavaminate synthase-like"/>
    <property type="match status" value="1"/>
</dbReference>
<proteinExistence type="predicted"/>
<dbReference type="EMBL" id="LDAU01000181">
    <property type="protein sequence ID" value="KRX00818.1"/>
    <property type="molecule type" value="Genomic_DNA"/>
</dbReference>
<name>A0A0V0QF32_PSEPJ</name>
<protein>
    <recommendedName>
        <fullName evidence="4">JmjC domain-containing protein</fullName>
    </recommendedName>
</protein>
<dbReference type="InterPro" id="IPR003347">
    <property type="entry name" value="JmjC_dom"/>
</dbReference>
<dbReference type="PROSITE" id="PS51184">
    <property type="entry name" value="JMJC"/>
    <property type="match status" value="1"/>
</dbReference>
<dbReference type="GO" id="GO:0005634">
    <property type="term" value="C:nucleus"/>
    <property type="evidence" value="ECO:0007669"/>
    <property type="project" value="UniProtKB-SubCell"/>
</dbReference>
<evidence type="ECO:0000256" key="3">
    <source>
        <dbReference type="SAM" id="MobiDB-lite"/>
    </source>
</evidence>
<feature type="domain" description="JmjC" evidence="4">
    <location>
        <begin position="151"/>
        <end position="316"/>
    </location>
</feature>
<feature type="compositionally biased region" description="Basic and acidic residues" evidence="3">
    <location>
        <begin position="896"/>
        <end position="913"/>
    </location>
</feature>
<dbReference type="InParanoid" id="A0A0V0QF32"/>
<feature type="compositionally biased region" description="Polar residues" evidence="3">
    <location>
        <begin position="412"/>
        <end position="430"/>
    </location>
</feature>
<feature type="compositionally biased region" description="Basic and acidic residues" evidence="3">
    <location>
        <begin position="484"/>
        <end position="493"/>
    </location>
</feature>
<feature type="compositionally biased region" description="Basic and acidic residues" evidence="3">
    <location>
        <begin position="611"/>
        <end position="633"/>
    </location>
</feature>
<feature type="compositionally biased region" description="Polar residues" evidence="3">
    <location>
        <begin position="680"/>
        <end position="695"/>
    </location>
</feature>
<feature type="compositionally biased region" description="Basic and acidic residues" evidence="3">
    <location>
        <begin position="764"/>
        <end position="803"/>
    </location>
</feature>
<evidence type="ECO:0000259" key="4">
    <source>
        <dbReference type="PROSITE" id="PS51184"/>
    </source>
</evidence>
<sequence>MIEKKISDIQKFNPNHILSQLNQYTSIIFRDGINNYAINTDIFDRKNLAKKHGNQIIDYRIQNSEAYGFESQSNKLYQGSFQAPLSEYISYQDHYLENPKDTTFLKNWINRKIKDQKQLKKINKQIEDNYHLVVFAVNIDTYVDKSWQDEIQEFYLGIDKFLKPCSEYDVLSYCRQHSLGITSPQIYLKVPGVWTGGHQENCGVRAININLGPGESEWYTVDYEEANKFRKIVKKEKNNFDIHLNEGLWYADEQYLQKKNITYKKTIQKKGDIVVLGPGVLHWVRSIGKKPSVQIAYNYMYRHPSDEHNQICKDSKQIKYYFKYQFMEIERLYNKIENFLETNDISNHQELLEFCYQDKYIGETFHTHQQLRIIPEQILMNQPKEQKLQQQIKEVKEIKQNIELSEKIKIEGNSQEESNEQLQKPNNNEPKTSKQNKKNNNMIIIKKESNDVSQECEFEERLQTQKKQKMNNGEGRKSHQQSETQKKSYNKTDKKTKKTNKNKFSSVISINSDDTDEYYNPINSNDSDQSDYQPSVKMQSFNQAKTNKKQRKNNHYTQEEVQILEEEEQKKQQNLNQKQNSSQTQKKQSTLNKRKNSQNSSKSSQKAQKQLQDKEKNKQENKNHKEQNIRQENDLLESQIEVLQSSQNGEIPVQKVKNQIEEEEEEEEKQKEDSLEKPLLQQQITDKNQKNNLNDTQKEDNIQKVIQIEIEKNETNQNMYKKDKSQEKEIHSQKSEKSEIVKQQDIQKNGKKQESEQKQIPAERQGEIKNEQQKQQKQNEKEQQDEQENQKDQRKQKEQEKNQKINNNKHKNSYINNKHSRIGSEESQLNQNSILSEYGAKTRHQQKELQKQSIKKSEESIINEEQIKKENEICEFNSIREKDVFPLNLSKQQNKELTFKKLQQNKEPEKEQEQQLQQQ</sequence>
<dbReference type="Pfam" id="PF02373">
    <property type="entry name" value="JmjC"/>
    <property type="match status" value="1"/>
</dbReference>
<feature type="compositionally biased region" description="Low complexity" evidence="3">
    <location>
        <begin position="572"/>
        <end position="610"/>
    </location>
</feature>
<reference evidence="5 6" key="1">
    <citation type="journal article" date="2015" name="Sci. Rep.">
        <title>Genome of the facultative scuticociliatosis pathogen Pseudocohnilembus persalinus provides insight into its virulence through horizontal gene transfer.</title>
        <authorList>
            <person name="Xiong J."/>
            <person name="Wang G."/>
            <person name="Cheng J."/>
            <person name="Tian M."/>
            <person name="Pan X."/>
            <person name="Warren A."/>
            <person name="Jiang C."/>
            <person name="Yuan D."/>
            <person name="Miao W."/>
        </authorList>
    </citation>
    <scope>NUCLEOTIDE SEQUENCE [LARGE SCALE GENOMIC DNA]</scope>
    <source>
        <strain evidence="5">36N120E</strain>
    </source>
</reference>
<feature type="compositionally biased region" description="Basic and acidic residues" evidence="3">
    <location>
        <begin position="709"/>
        <end position="742"/>
    </location>
</feature>
<evidence type="ECO:0000313" key="6">
    <source>
        <dbReference type="Proteomes" id="UP000054937"/>
    </source>
</evidence>
<feature type="region of interest" description="Disordered" evidence="3">
    <location>
        <begin position="410"/>
        <end position="442"/>
    </location>
</feature>
<evidence type="ECO:0000256" key="1">
    <source>
        <dbReference type="ARBA" id="ARBA00004123"/>
    </source>
</evidence>
<comment type="caution">
    <text evidence="5">The sequence shown here is derived from an EMBL/GenBank/DDBJ whole genome shotgun (WGS) entry which is preliminary data.</text>
</comment>
<feature type="region of interest" description="Disordered" evidence="3">
    <location>
        <begin position="896"/>
        <end position="919"/>
    </location>
</feature>
<keyword evidence="6" id="KW-1185">Reference proteome</keyword>
<evidence type="ECO:0000256" key="2">
    <source>
        <dbReference type="ARBA" id="ARBA00023242"/>
    </source>
</evidence>
<feature type="region of interest" description="Disordered" evidence="3">
    <location>
        <begin position="466"/>
        <end position="860"/>
    </location>
</feature>
<keyword evidence="2" id="KW-0539">Nucleus</keyword>
<dbReference type="Gene3D" id="2.60.120.650">
    <property type="entry name" value="Cupin"/>
    <property type="match status" value="1"/>
</dbReference>
<accession>A0A0V0QF32</accession>
<organism evidence="5 6">
    <name type="scientific">Pseudocohnilembus persalinus</name>
    <name type="common">Ciliate</name>
    <dbReference type="NCBI Taxonomy" id="266149"/>
    <lineage>
        <taxon>Eukaryota</taxon>
        <taxon>Sar</taxon>
        <taxon>Alveolata</taxon>
        <taxon>Ciliophora</taxon>
        <taxon>Intramacronucleata</taxon>
        <taxon>Oligohymenophorea</taxon>
        <taxon>Scuticociliatia</taxon>
        <taxon>Philasterida</taxon>
        <taxon>Pseudocohnilembidae</taxon>
        <taxon>Pseudocohnilembus</taxon>
    </lineage>
</organism>